<reference evidence="1 2" key="1">
    <citation type="submission" date="2020-08" db="EMBL/GenBank/DDBJ databases">
        <title>Sequencing the genomes of 1000 actinobacteria strains.</title>
        <authorList>
            <person name="Klenk H.-P."/>
        </authorList>
    </citation>
    <scope>NUCLEOTIDE SEQUENCE [LARGE SCALE GENOMIC DNA]</scope>
    <source>
        <strain evidence="1 2">DSM 44786</strain>
    </source>
</reference>
<accession>A0A7W7SFK6</accession>
<name>A0A7W7SFK6_9ACTN</name>
<evidence type="ECO:0000313" key="1">
    <source>
        <dbReference type="EMBL" id="MBB4949555.1"/>
    </source>
</evidence>
<keyword evidence="2" id="KW-1185">Reference proteome</keyword>
<evidence type="ECO:0000313" key="2">
    <source>
        <dbReference type="Proteomes" id="UP000573327"/>
    </source>
</evidence>
<dbReference type="AlphaFoldDB" id="A0A7W7SFK6"/>
<sequence length="185" mass="19428">MPTTAVPAGRRVRITAGEHEGRLGTVLGGPEGSCTVRVDDDPAGKPLPYQAHEFTAAEPNALLVGPNGTARPVNLPVGRPQRQAAASQTLEGEVEYVGLAACVHGVSVLSLAVLRHGADRPVNDYASLLAEVLPGGPALDLRGPVLFFGAADDDGWPTDLDAGRRQIIERFVGVLRTEFSDPLRP</sequence>
<proteinExistence type="predicted"/>
<organism evidence="1 2">
    <name type="scientific">Kitasatospora gansuensis</name>
    <dbReference type="NCBI Taxonomy" id="258050"/>
    <lineage>
        <taxon>Bacteria</taxon>
        <taxon>Bacillati</taxon>
        <taxon>Actinomycetota</taxon>
        <taxon>Actinomycetes</taxon>
        <taxon>Kitasatosporales</taxon>
        <taxon>Streptomycetaceae</taxon>
        <taxon>Kitasatospora</taxon>
    </lineage>
</organism>
<protein>
    <submittedName>
        <fullName evidence="1">Uncharacterized protein</fullName>
    </submittedName>
</protein>
<dbReference type="Proteomes" id="UP000573327">
    <property type="component" value="Unassembled WGS sequence"/>
</dbReference>
<dbReference type="RefSeq" id="WP_184919974.1">
    <property type="nucleotide sequence ID" value="NZ_JACHJR010000001.1"/>
</dbReference>
<gene>
    <name evidence="1" type="ORF">F4556_005090</name>
</gene>
<dbReference type="EMBL" id="JACHJR010000001">
    <property type="protein sequence ID" value="MBB4949555.1"/>
    <property type="molecule type" value="Genomic_DNA"/>
</dbReference>
<comment type="caution">
    <text evidence="1">The sequence shown here is derived from an EMBL/GenBank/DDBJ whole genome shotgun (WGS) entry which is preliminary data.</text>
</comment>